<dbReference type="AlphaFoldDB" id="A0A7Z7I464"/>
<accession>A0A7Z7I464</accession>
<protein>
    <submittedName>
        <fullName evidence="1">Uncharacterized protein</fullName>
    </submittedName>
</protein>
<comment type="caution">
    <text evidence="1">The sequence shown here is derived from an EMBL/GenBank/DDBJ whole genome shotgun (WGS) entry which is preliminary data.</text>
</comment>
<evidence type="ECO:0000313" key="2">
    <source>
        <dbReference type="Proteomes" id="UP000219522"/>
    </source>
</evidence>
<reference evidence="1 2" key="1">
    <citation type="submission" date="2017-09" db="EMBL/GenBank/DDBJ databases">
        <authorList>
            <person name="Varghese N."/>
            <person name="Submissions S."/>
        </authorList>
    </citation>
    <scope>NUCLEOTIDE SEQUENCE [LARGE SCALE GENOMIC DNA]</scope>
    <source>
        <strain evidence="1 2">OK806</strain>
    </source>
</reference>
<organism evidence="1 2">
    <name type="scientific">Caballeronia arationis</name>
    <dbReference type="NCBI Taxonomy" id="1777142"/>
    <lineage>
        <taxon>Bacteria</taxon>
        <taxon>Pseudomonadati</taxon>
        <taxon>Pseudomonadota</taxon>
        <taxon>Betaproteobacteria</taxon>
        <taxon>Burkholderiales</taxon>
        <taxon>Burkholderiaceae</taxon>
        <taxon>Caballeronia</taxon>
    </lineage>
</organism>
<evidence type="ECO:0000313" key="1">
    <source>
        <dbReference type="EMBL" id="SOE61080.1"/>
    </source>
</evidence>
<keyword evidence="2" id="KW-1185">Reference proteome</keyword>
<name>A0A7Z7I464_9BURK</name>
<sequence>MPMRNQTRVPERRTGIGTSERDYTATIVPLKTTPDHERAELIRAVVDAYGRLQDSVRRFLLMLADALADVRPGEALASASFDDLLTLLARHAKAVSFGRIVELTEAIDEARSAEARRNVVFSSAFSHDAAALRAAAAMLERLDAVFVGLCVDHVLKAHSRSALASAYPD</sequence>
<dbReference type="EMBL" id="OCSU01000001">
    <property type="protein sequence ID" value="SOE61080.1"/>
    <property type="molecule type" value="Genomic_DNA"/>
</dbReference>
<gene>
    <name evidence="1" type="ORF">SAMN05446927_2044</name>
</gene>
<dbReference type="Proteomes" id="UP000219522">
    <property type="component" value="Unassembled WGS sequence"/>
</dbReference>
<proteinExistence type="predicted"/>